<sequence>MGRKAYIKQAAEELGLTEYQLRRMAKEGKVPFLKSGVKYIFDIELCEEFLRNQALENTRQQEPVKQYGVLRKIGIN</sequence>
<gene>
    <name evidence="1" type="ORF">IO99_02460</name>
</gene>
<accession>A0A084JHT1</accession>
<proteinExistence type="predicted"/>
<dbReference type="AlphaFoldDB" id="A0A084JHT1"/>
<evidence type="ECO:0000313" key="2">
    <source>
        <dbReference type="Proteomes" id="UP000028542"/>
    </source>
</evidence>
<comment type="caution">
    <text evidence="1">The sequence shown here is derived from an EMBL/GenBank/DDBJ whole genome shotgun (WGS) entry which is preliminary data.</text>
</comment>
<keyword evidence="2" id="KW-1185">Reference proteome</keyword>
<dbReference type="RefSeq" id="WP_035129729.1">
    <property type="nucleotide sequence ID" value="NZ_JPMD01000002.1"/>
</dbReference>
<dbReference type="Proteomes" id="UP000028542">
    <property type="component" value="Unassembled WGS sequence"/>
</dbReference>
<evidence type="ECO:0000313" key="1">
    <source>
        <dbReference type="EMBL" id="KEZ88515.1"/>
    </source>
</evidence>
<name>A0A084JHT1_9CLOT</name>
<reference evidence="1 2" key="1">
    <citation type="submission" date="2014-07" db="EMBL/GenBank/DDBJ databases">
        <title>Draft genome of Clostridium sulfidigenes 113A isolated from sediments associated with methane hydrate from Krishna Godavari basin.</title>
        <authorList>
            <person name="Honkalas V.S."/>
            <person name="Dabir A.P."/>
            <person name="Arora P."/>
            <person name="Dhakephalkar P.K."/>
        </authorList>
    </citation>
    <scope>NUCLEOTIDE SEQUENCE [LARGE SCALE GENOMIC DNA]</scope>
    <source>
        <strain evidence="1 2">113A</strain>
    </source>
</reference>
<organism evidence="1 2">
    <name type="scientific">Clostridium sulfidigenes</name>
    <dbReference type="NCBI Taxonomy" id="318464"/>
    <lineage>
        <taxon>Bacteria</taxon>
        <taxon>Bacillati</taxon>
        <taxon>Bacillota</taxon>
        <taxon>Clostridia</taxon>
        <taxon>Eubacteriales</taxon>
        <taxon>Clostridiaceae</taxon>
        <taxon>Clostridium</taxon>
    </lineage>
</organism>
<dbReference type="InterPro" id="IPR009061">
    <property type="entry name" value="DNA-bd_dom_put_sf"/>
</dbReference>
<dbReference type="SUPFAM" id="SSF46955">
    <property type="entry name" value="Putative DNA-binding domain"/>
    <property type="match status" value="1"/>
</dbReference>
<protein>
    <submittedName>
        <fullName evidence="1">Uncharacterized protein</fullName>
    </submittedName>
</protein>
<dbReference type="EMBL" id="JPMD01000002">
    <property type="protein sequence ID" value="KEZ88515.1"/>
    <property type="molecule type" value="Genomic_DNA"/>
</dbReference>
<dbReference type="STRING" id="318464.IO99_02460"/>
<dbReference type="eggNOG" id="ENOG5030HB7">
    <property type="taxonomic scope" value="Bacteria"/>
</dbReference>